<proteinExistence type="predicted"/>
<keyword evidence="2" id="KW-1185">Reference proteome</keyword>
<name>A0A6S7C7D1_9BURK</name>
<sequence length="91" mass="10396">MRPGPLPIPLHISNRAEERKKVEVLFAHLKRIHRDRDDALPKNRRSNGVRNEFFERIGQSQPFDVSTEIDDKCHNVQVCESCCVVGDAADS</sequence>
<reference evidence="1 2" key="1">
    <citation type="submission" date="2020-04" db="EMBL/GenBank/DDBJ databases">
        <authorList>
            <person name="De Canck E."/>
        </authorList>
    </citation>
    <scope>NUCLEOTIDE SEQUENCE [LARGE SCALE GENOMIC DNA]</scope>
    <source>
        <strain evidence="1 2">LMG 28138</strain>
    </source>
</reference>
<accession>A0A6S7C7D1</accession>
<evidence type="ECO:0000313" key="1">
    <source>
        <dbReference type="EMBL" id="CAB3802894.1"/>
    </source>
</evidence>
<dbReference type="EMBL" id="CADIKM010000051">
    <property type="protein sequence ID" value="CAB3802894.1"/>
    <property type="molecule type" value="Genomic_DNA"/>
</dbReference>
<dbReference type="AlphaFoldDB" id="A0A6S7C7D1"/>
<gene>
    <name evidence="1" type="ORF">LMG28138_05258</name>
</gene>
<dbReference type="Proteomes" id="UP000494115">
    <property type="component" value="Unassembled WGS sequence"/>
</dbReference>
<protein>
    <submittedName>
        <fullName evidence="1">Uncharacterized protein</fullName>
    </submittedName>
</protein>
<evidence type="ECO:0000313" key="2">
    <source>
        <dbReference type="Proteomes" id="UP000494115"/>
    </source>
</evidence>
<organism evidence="1 2">
    <name type="scientific">Pararobbsia alpina</name>
    <dbReference type="NCBI Taxonomy" id="621374"/>
    <lineage>
        <taxon>Bacteria</taxon>
        <taxon>Pseudomonadati</taxon>
        <taxon>Pseudomonadota</taxon>
        <taxon>Betaproteobacteria</taxon>
        <taxon>Burkholderiales</taxon>
        <taxon>Burkholderiaceae</taxon>
        <taxon>Pararobbsia</taxon>
    </lineage>
</organism>